<evidence type="ECO:0000313" key="2">
    <source>
        <dbReference type="EMBL" id="MBB3996585.1"/>
    </source>
</evidence>
<dbReference type="AlphaFoldDB" id="A0A7W6EDB6"/>
<reference evidence="2 3" key="1">
    <citation type="submission" date="2020-08" db="EMBL/GenBank/DDBJ databases">
        <title>Genomic Encyclopedia of Type Strains, Phase IV (KMG-IV): sequencing the most valuable type-strain genomes for metagenomic binning, comparative biology and taxonomic classification.</title>
        <authorList>
            <person name="Goeker M."/>
        </authorList>
    </citation>
    <scope>NUCLEOTIDE SEQUENCE [LARGE SCALE GENOMIC DNA]</scope>
    <source>
        <strain evidence="2 3">DSM 102238</strain>
    </source>
</reference>
<sequence>MATVHRLIRDPTAPSRQPRDGMADVVILPCVRRERLFEIAAIRSLAERGGPNPASMGDEQPS</sequence>
<evidence type="ECO:0000313" key="3">
    <source>
        <dbReference type="Proteomes" id="UP000542776"/>
    </source>
</evidence>
<dbReference type="RefSeq" id="WP_183197333.1">
    <property type="nucleotide sequence ID" value="NZ_JACIEK010000001.1"/>
</dbReference>
<comment type="caution">
    <text evidence="2">The sequence shown here is derived from an EMBL/GenBank/DDBJ whole genome shotgun (WGS) entry which is preliminary data.</text>
</comment>
<dbReference type="Proteomes" id="UP000542776">
    <property type="component" value="Unassembled WGS sequence"/>
</dbReference>
<keyword evidence="3" id="KW-1185">Reference proteome</keyword>
<protein>
    <submittedName>
        <fullName evidence="2">Uncharacterized protein</fullName>
    </submittedName>
</protein>
<organism evidence="2 3">
    <name type="scientific">Aureimonas pseudogalii</name>
    <dbReference type="NCBI Taxonomy" id="1744844"/>
    <lineage>
        <taxon>Bacteria</taxon>
        <taxon>Pseudomonadati</taxon>
        <taxon>Pseudomonadota</taxon>
        <taxon>Alphaproteobacteria</taxon>
        <taxon>Hyphomicrobiales</taxon>
        <taxon>Aurantimonadaceae</taxon>
        <taxon>Aureimonas</taxon>
    </lineage>
</organism>
<accession>A0A7W6EDB6</accession>
<name>A0A7W6EDB6_9HYPH</name>
<dbReference type="EMBL" id="JACIEK010000001">
    <property type="protein sequence ID" value="MBB3996585.1"/>
    <property type="molecule type" value="Genomic_DNA"/>
</dbReference>
<gene>
    <name evidence="2" type="ORF">GGR04_000406</name>
</gene>
<proteinExistence type="predicted"/>
<evidence type="ECO:0000256" key="1">
    <source>
        <dbReference type="SAM" id="MobiDB-lite"/>
    </source>
</evidence>
<feature type="region of interest" description="Disordered" evidence="1">
    <location>
        <begin position="1"/>
        <end position="21"/>
    </location>
</feature>